<feature type="non-terminal residue" evidence="1">
    <location>
        <position position="29"/>
    </location>
</feature>
<dbReference type="InterPro" id="IPR058240">
    <property type="entry name" value="rSAM_sf"/>
</dbReference>
<dbReference type="SUPFAM" id="SSF102114">
    <property type="entry name" value="Radical SAM enzymes"/>
    <property type="match status" value="1"/>
</dbReference>
<accession>A0A382C9T0</accession>
<proteinExistence type="predicted"/>
<sequence length="29" mass="3479">MNIILNSYCNLKCNYCFADEYMEETVRTP</sequence>
<gene>
    <name evidence="1" type="ORF">METZ01_LOCUS174981</name>
</gene>
<dbReference type="EMBL" id="UINC01033211">
    <property type="protein sequence ID" value="SVB22127.1"/>
    <property type="molecule type" value="Genomic_DNA"/>
</dbReference>
<reference evidence="1" key="1">
    <citation type="submission" date="2018-05" db="EMBL/GenBank/DDBJ databases">
        <authorList>
            <person name="Lanie J.A."/>
            <person name="Ng W.-L."/>
            <person name="Kazmierczak K.M."/>
            <person name="Andrzejewski T.M."/>
            <person name="Davidsen T.M."/>
            <person name="Wayne K.J."/>
            <person name="Tettelin H."/>
            <person name="Glass J.I."/>
            <person name="Rusch D."/>
            <person name="Podicherti R."/>
            <person name="Tsui H.-C.T."/>
            <person name="Winkler M.E."/>
        </authorList>
    </citation>
    <scope>NUCLEOTIDE SEQUENCE</scope>
</reference>
<protein>
    <submittedName>
        <fullName evidence="1">Uncharacterized protein</fullName>
    </submittedName>
</protein>
<dbReference type="AlphaFoldDB" id="A0A382C9T0"/>
<organism evidence="1">
    <name type="scientific">marine metagenome</name>
    <dbReference type="NCBI Taxonomy" id="408172"/>
    <lineage>
        <taxon>unclassified sequences</taxon>
        <taxon>metagenomes</taxon>
        <taxon>ecological metagenomes</taxon>
    </lineage>
</organism>
<name>A0A382C9T0_9ZZZZ</name>
<evidence type="ECO:0000313" key="1">
    <source>
        <dbReference type="EMBL" id="SVB22127.1"/>
    </source>
</evidence>